<dbReference type="Proteomes" id="UP000031675">
    <property type="component" value="Unassembled WGS sequence"/>
</dbReference>
<dbReference type="Pfam" id="PF04134">
    <property type="entry name" value="DCC1-like"/>
    <property type="match status" value="1"/>
</dbReference>
<keyword evidence="2" id="KW-1185">Reference proteome</keyword>
<dbReference type="InterPro" id="IPR007263">
    <property type="entry name" value="DCC1-like"/>
</dbReference>
<dbReference type="GO" id="GO:0015035">
    <property type="term" value="F:protein-disulfide reductase activity"/>
    <property type="evidence" value="ECO:0007669"/>
    <property type="project" value="InterPro"/>
</dbReference>
<comment type="caution">
    <text evidence="1">The sequence shown here is derived from an EMBL/GenBank/DDBJ whole genome shotgun (WGS) entry which is preliminary data.</text>
</comment>
<dbReference type="AlphaFoldDB" id="A0A0C2FE37"/>
<gene>
    <name evidence="1" type="ORF">LP52_19310</name>
</gene>
<name>A0A0C2FE37_9ACTN</name>
<sequence length="145" mass="15404">MATQHPAPVLVFDGDCGFCTSSVRLARRFVEPRLCAVPWQTSDLSPAARARAQEEVLLLDAPGKRLWGGIDAIAVLMLASRRPLWPLVGWLLRRAPLRALGGAAYHWVSRNRHLMPGGAPACEIGDGRRVGDGAARSASGEGGGG</sequence>
<organism evidence="1 2">
    <name type="scientific">Streptomonospora alba</name>
    <dbReference type="NCBI Taxonomy" id="183763"/>
    <lineage>
        <taxon>Bacteria</taxon>
        <taxon>Bacillati</taxon>
        <taxon>Actinomycetota</taxon>
        <taxon>Actinomycetes</taxon>
        <taxon>Streptosporangiales</taxon>
        <taxon>Nocardiopsidaceae</taxon>
        <taxon>Streptomonospora</taxon>
    </lineage>
</organism>
<evidence type="ECO:0000313" key="2">
    <source>
        <dbReference type="Proteomes" id="UP000031675"/>
    </source>
</evidence>
<evidence type="ECO:0000313" key="1">
    <source>
        <dbReference type="EMBL" id="KIH97464.1"/>
    </source>
</evidence>
<reference evidence="2" key="1">
    <citation type="journal article" date="2015" name="Chem. Biol.">
        <title>Structure, bioactivity, and resistance mechanism of streptomonomicin, an unusual lasso Peptide from an understudied halophilic actinomycete.</title>
        <authorList>
            <person name="Metelev M."/>
            <person name="Tietz J.I."/>
            <person name="Melby J.O."/>
            <person name="Blair P.M."/>
            <person name="Zhu L."/>
            <person name="Livnat I."/>
            <person name="Severinov K."/>
            <person name="Mitchell D.A."/>
        </authorList>
    </citation>
    <scope>NUCLEOTIDE SEQUENCE [LARGE SCALE GENOMIC DNA]</scope>
    <source>
        <strain evidence="2">YIM 90003</strain>
    </source>
</reference>
<protein>
    <recommendedName>
        <fullName evidence="3">Thiol-disulfide oxidoreductase</fullName>
    </recommendedName>
</protein>
<proteinExistence type="predicted"/>
<dbReference type="STRING" id="183763.LP52_19310"/>
<accession>A0A0C2FE37</accession>
<evidence type="ECO:0008006" key="3">
    <source>
        <dbReference type="Google" id="ProtNLM"/>
    </source>
</evidence>
<dbReference type="EMBL" id="JROO01000038">
    <property type="protein sequence ID" value="KIH97464.1"/>
    <property type="molecule type" value="Genomic_DNA"/>
</dbReference>
<dbReference type="OrthoDB" id="9813713at2"/>